<dbReference type="AlphaFoldDB" id="A0A1M5GRI3"/>
<name>A0A1M5GRI3_9BRAD</name>
<keyword evidence="1" id="KW-1133">Transmembrane helix</keyword>
<evidence type="ECO:0000313" key="3">
    <source>
        <dbReference type="Proteomes" id="UP000190675"/>
    </source>
</evidence>
<reference evidence="2 3" key="1">
    <citation type="submission" date="2016-11" db="EMBL/GenBank/DDBJ databases">
        <authorList>
            <person name="Jaros S."/>
            <person name="Januszkiewicz K."/>
            <person name="Wedrychowicz H."/>
        </authorList>
    </citation>
    <scope>NUCLEOTIDE SEQUENCE [LARGE SCALE GENOMIC DNA]</scope>
    <source>
        <strain evidence="2 3">GAS242</strain>
    </source>
</reference>
<gene>
    <name evidence="2" type="ORF">SAMN05444169_0328</name>
</gene>
<proteinExistence type="predicted"/>
<accession>A0A1M5GRI3</accession>
<protein>
    <submittedName>
        <fullName evidence="2">Uncharacterized protein</fullName>
    </submittedName>
</protein>
<evidence type="ECO:0000256" key="1">
    <source>
        <dbReference type="SAM" id="Phobius"/>
    </source>
</evidence>
<sequence length="237" mass="27988">MRSVKRPLNWLLLCIALASVAAILLGQENPFVRESVCMRVPCPALAHSHAWEKIAYDLGIGSIVSLFFYWLVVRLPENAKRRRIRKSFAEHFREFKEDAIATMLMVTDDTFEWGFHRELVNQKKFRDYFKQEVAPGEDRWDSFHNKMTDYYLDELLTHLEILRGEILFAMSALEIDDKRVLEFLKRLSATIIRMRKTTGDYDSMKSFGNFMWEVFAGWSMVTGYQKRDFFEDMIQAI</sequence>
<feature type="transmembrane region" description="Helical" evidence="1">
    <location>
        <begin position="54"/>
        <end position="73"/>
    </location>
</feature>
<keyword evidence="1" id="KW-0472">Membrane</keyword>
<dbReference type="OrthoDB" id="8264082at2"/>
<keyword evidence="1" id="KW-0812">Transmembrane</keyword>
<dbReference type="EMBL" id="LT670818">
    <property type="protein sequence ID" value="SHG06243.1"/>
    <property type="molecule type" value="Genomic_DNA"/>
</dbReference>
<organism evidence="2 3">
    <name type="scientific">Bradyrhizobium erythrophlei</name>
    <dbReference type="NCBI Taxonomy" id="1437360"/>
    <lineage>
        <taxon>Bacteria</taxon>
        <taxon>Pseudomonadati</taxon>
        <taxon>Pseudomonadota</taxon>
        <taxon>Alphaproteobacteria</taxon>
        <taxon>Hyphomicrobiales</taxon>
        <taxon>Nitrobacteraceae</taxon>
        <taxon>Bradyrhizobium</taxon>
    </lineage>
</organism>
<dbReference type="RefSeq" id="WP_154073009.1">
    <property type="nucleotide sequence ID" value="NZ_LT670818.1"/>
</dbReference>
<evidence type="ECO:0000313" key="2">
    <source>
        <dbReference type="EMBL" id="SHG06243.1"/>
    </source>
</evidence>
<dbReference type="Proteomes" id="UP000190675">
    <property type="component" value="Chromosome I"/>
</dbReference>